<proteinExistence type="predicted"/>
<dbReference type="SUPFAM" id="SSF52540">
    <property type="entry name" value="P-loop containing nucleoside triphosphate hydrolases"/>
    <property type="match status" value="1"/>
</dbReference>
<reference evidence="10" key="4">
    <citation type="submission" date="2024-05" db="EMBL/GenBank/DDBJ databases">
        <title>Identification of Pectobacterium versatile causing blackleg of potato from New York State with a whole genome sequencing approach.</title>
        <authorList>
            <person name="Ma X."/>
            <person name="Swingle B."/>
        </authorList>
    </citation>
    <scope>NUCLEOTIDE SEQUENCE</scope>
    <source>
        <strain evidence="10">NY1588A</strain>
    </source>
</reference>
<dbReference type="InterPro" id="IPR003593">
    <property type="entry name" value="AAA+_ATPase"/>
</dbReference>
<comment type="subcellular location">
    <subcellularLocation>
        <location evidence="1">Cell membrane</location>
        <topology evidence="1">Multi-pass membrane protein</topology>
    </subcellularLocation>
</comment>
<evidence type="ECO:0000259" key="8">
    <source>
        <dbReference type="PROSITE" id="PS50893"/>
    </source>
</evidence>
<dbReference type="InterPro" id="IPR017871">
    <property type="entry name" value="ABC_transporter-like_CS"/>
</dbReference>
<dbReference type="eggNOG" id="COG1132">
    <property type="taxonomic scope" value="Bacteria"/>
</dbReference>
<dbReference type="InterPro" id="IPR027417">
    <property type="entry name" value="P-loop_NTPase"/>
</dbReference>
<evidence type="ECO:0000256" key="2">
    <source>
        <dbReference type="ARBA" id="ARBA00022692"/>
    </source>
</evidence>
<dbReference type="PROSITE" id="PS50893">
    <property type="entry name" value="ABC_TRANSPORTER_2"/>
    <property type="match status" value="1"/>
</dbReference>
<evidence type="ECO:0000256" key="5">
    <source>
        <dbReference type="ARBA" id="ARBA00022989"/>
    </source>
</evidence>
<dbReference type="Gene3D" id="1.20.1560.10">
    <property type="entry name" value="ABC transporter type 1, transmembrane domain"/>
    <property type="match status" value="1"/>
</dbReference>
<dbReference type="HOGENOM" id="CLU_000604_84_3_6"/>
<keyword evidence="6 7" id="KW-0472">Membrane</keyword>
<keyword evidence="4 9" id="KW-0067">ATP-binding</keyword>
<dbReference type="GO" id="GO:0005524">
    <property type="term" value="F:ATP binding"/>
    <property type="evidence" value="ECO:0007669"/>
    <property type="project" value="UniProtKB-KW"/>
</dbReference>
<dbReference type="InterPro" id="IPR003439">
    <property type="entry name" value="ABC_transporter-like_ATP-bd"/>
</dbReference>
<dbReference type="InterPro" id="IPR036640">
    <property type="entry name" value="ABC1_TM_sf"/>
</dbReference>
<feature type="transmembrane region" description="Helical" evidence="7">
    <location>
        <begin position="62"/>
        <end position="83"/>
    </location>
</feature>
<dbReference type="Pfam" id="PF00005">
    <property type="entry name" value="ABC_tran"/>
    <property type="match status" value="1"/>
</dbReference>
<dbReference type="AlphaFoldDB" id="A0A0H3HXM0"/>
<dbReference type="GO" id="GO:0034040">
    <property type="term" value="F:ATPase-coupled lipid transmembrane transporter activity"/>
    <property type="evidence" value="ECO:0007669"/>
    <property type="project" value="TreeGrafter"/>
</dbReference>
<dbReference type="PANTHER" id="PTHR24221:SF654">
    <property type="entry name" value="ATP-BINDING CASSETTE SUB-FAMILY B MEMBER 6"/>
    <property type="match status" value="1"/>
</dbReference>
<reference evidence="9 11" key="1">
    <citation type="journal article" date="2012" name="J. Bacteriol.">
        <title>Genome sequence of Pectobacterium sp. strain SCC3193.</title>
        <authorList>
            <person name="Koskinen J.P."/>
            <person name="Laine P."/>
            <person name="Niemi O."/>
            <person name="Nykyri J."/>
            <person name="Harjunpaa H."/>
            <person name="Auvinen P."/>
            <person name="Paulin L."/>
            <person name="Pirhonen M."/>
            <person name="Palva T."/>
            <person name="Holm L."/>
        </authorList>
    </citation>
    <scope>NUCLEOTIDE SEQUENCE [LARGE SCALE GENOMIC DNA]</scope>
    <source>
        <strain evidence="9 11">SCC3193</strain>
    </source>
</reference>
<dbReference type="Gene3D" id="3.40.50.300">
    <property type="entry name" value="P-loop containing nucleotide triphosphate hydrolases"/>
    <property type="match status" value="1"/>
</dbReference>
<evidence type="ECO:0000313" key="11">
    <source>
        <dbReference type="Proteomes" id="UP000008044"/>
    </source>
</evidence>
<evidence type="ECO:0000313" key="9">
    <source>
        <dbReference type="EMBL" id="AFI88631.1"/>
    </source>
</evidence>
<dbReference type="PATRIC" id="fig|1166016.3.peg.508"/>
<dbReference type="SMART" id="SM00382">
    <property type="entry name" value="AAA"/>
    <property type="match status" value="1"/>
</dbReference>
<evidence type="ECO:0000313" key="12">
    <source>
        <dbReference type="Proteomes" id="UP001194579"/>
    </source>
</evidence>
<evidence type="ECO:0000313" key="10">
    <source>
        <dbReference type="EMBL" id="MBI0555715.1"/>
    </source>
</evidence>
<feature type="transmembrane region" description="Helical" evidence="7">
    <location>
        <begin position="170"/>
        <end position="193"/>
    </location>
</feature>
<feature type="domain" description="ABC transporter" evidence="8">
    <location>
        <begin position="344"/>
        <end position="579"/>
    </location>
</feature>
<name>A0A0H3HXM0_PECPM</name>
<reference evidence="9" key="2">
    <citation type="submission" date="2012-03" db="EMBL/GenBank/DDBJ databases">
        <authorList>
            <person name="Koskinen P."/>
            <person name="Laine P."/>
            <person name="Niemi O."/>
            <person name="Nykyri J."/>
            <person name="Harjunpaa H."/>
            <person name="Auvinen P."/>
            <person name="Paulin L."/>
            <person name="Pirhonen M."/>
            <person name="Palva T."/>
            <person name="Holm L."/>
        </authorList>
    </citation>
    <scope>NUCLEOTIDE SEQUENCE</scope>
    <source>
        <strain evidence="9">SCC3193</strain>
    </source>
</reference>
<dbReference type="PANTHER" id="PTHR24221">
    <property type="entry name" value="ATP-BINDING CASSETTE SUB-FAMILY B"/>
    <property type="match status" value="1"/>
</dbReference>
<evidence type="ECO:0000256" key="7">
    <source>
        <dbReference type="SAM" id="Phobius"/>
    </source>
</evidence>
<dbReference type="KEGG" id="pec:W5S_0505"/>
<keyword evidence="2 7" id="KW-0812">Transmembrane</keyword>
<protein>
    <submittedName>
        <fullName evidence="10">ABC transporter ATP-binding protein</fullName>
    </submittedName>
    <submittedName>
        <fullName evidence="9">Subtilin transport ATP-binding protein spaT</fullName>
    </submittedName>
</protein>
<keyword evidence="12" id="KW-1185">Reference proteome</keyword>
<evidence type="ECO:0000256" key="1">
    <source>
        <dbReference type="ARBA" id="ARBA00004651"/>
    </source>
</evidence>
<feature type="transmembrane region" description="Helical" evidence="7">
    <location>
        <begin position="256"/>
        <end position="272"/>
    </location>
</feature>
<dbReference type="RefSeq" id="WP_014698638.1">
    <property type="nucleotide sequence ID" value="NC_017845.1"/>
</dbReference>
<reference evidence="12" key="3">
    <citation type="submission" date="2023-07" db="EMBL/GenBank/DDBJ databases">
        <title>Identification of Pectobacterium versatile causing blackleg of potato from New York State with a whole genome sequencing approach.</title>
        <authorList>
            <person name="Ma X."/>
            <person name="Swingle B."/>
        </authorList>
    </citation>
    <scope>NUCLEOTIDE SEQUENCE [LARGE SCALE GENOMIC DNA]</scope>
    <source>
        <strain evidence="12">NY1588A</strain>
    </source>
</reference>
<dbReference type="Proteomes" id="UP001194579">
    <property type="component" value="Unassembled WGS sequence"/>
</dbReference>
<accession>A0A0H3HXM0</accession>
<dbReference type="Proteomes" id="UP000008044">
    <property type="component" value="Chromosome"/>
</dbReference>
<organism evidence="9 11">
    <name type="scientific">Pectobacterium parmentieri</name>
    <dbReference type="NCBI Taxonomy" id="1905730"/>
    <lineage>
        <taxon>Bacteria</taxon>
        <taxon>Pseudomonadati</taxon>
        <taxon>Pseudomonadota</taxon>
        <taxon>Gammaproteobacteria</taxon>
        <taxon>Enterobacterales</taxon>
        <taxon>Pectobacteriaceae</taxon>
        <taxon>Pectobacterium</taxon>
    </lineage>
</organism>
<evidence type="ECO:0000256" key="3">
    <source>
        <dbReference type="ARBA" id="ARBA00022741"/>
    </source>
</evidence>
<keyword evidence="3" id="KW-0547">Nucleotide-binding</keyword>
<sequence>MDKAKDKLQLIQYSVSLLLRSSPTLSCLFLILITLQGLLPTLSVMTSIHLGNIISSADHSGLTTVAILWALTFVIPGVLAPVISTLQSILNSKATFLTQRKIMEAACRIDDLMLIESPDLHDDLEVLSREAAHRPLNLLVNLIDIFRGTLTLLSLSLVLASVVWWLPLAFLLPLVPVTFAVAYSQIDIFKAMLGKGMPARRIKYFLSVLLDVKLAKEIRLFNLSGFFLDKHRQSFNELEDELNQVRRKQLMRPQPWNLLYLLCSLGVMFWFVDYLSTGKISVGGLLGTIQSISFFGLSCQWMVYSFANVGVCFGFFARLKALETVAAAPQAPPEEPWPAPLHEIRFEDVSFAYQDDNFVLKNINLTLRAGDHLAIVGENGAGKSTLIKLLCRLYHPTSGRITCNGTDIARIDIHQWRRQLSAIFQDFGHYNLNIKENVTFTHLSTLETERGFLDACAKAQFALGNGIAPDTLIGKEYAGTELSGGQWQRLALARALYTPGELIILDEPTSAMDPRVEAEIFRQFSTLVHGKTAVMVTHRLGVVKHASYLIVLKQGEIVERGTPADLEQARGEYYSLLKLQREQYQYGEDKEGDVAG</sequence>
<keyword evidence="5 7" id="KW-1133">Transmembrane helix</keyword>
<dbReference type="PROSITE" id="PS00211">
    <property type="entry name" value="ABC_TRANSPORTER_1"/>
    <property type="match status" value="1"/>
</dbReference>
<feature type="transmembrane region" description="Helical" evidence="7">
    <location>
        <begin position="292"/>
        <end position="316"/>
    </location>
</feature>
<feature type="transmembrane region" description="Helical" evidence="7">
    <location>
        <begin position="138"/>
        <end position="164"/>
    </location>
</feature>
<dbReference type="GO" id="GO:0005886">
    <property type="term" value="C:plasma membrane"/>
    <property type="evidence" value="ECO:0007669"/>
    <property type="project" value="UniProtKB-SubCell"/>
</dbReference>
<evidence type="ECO:0000256" key="4">
    <source>
        <dbReference type="ARBA" id="ARBA00022840"/>
    </source>
</evidence>
<dbReference type="GO" id="GO:0016887">
    <property type="term" value="F:ATP hydrolysis activity"/>
    <property type="evidence" value="ECO:0007669"/>
    <property type="project" value="InterPro"/>
</dbReference>
<dbReference type="InterPro" id="IPR039421">
    <property type="entry name" value="Type_1_exporter"/>
</dbReference>
<dbReference type="EMBL" id="CP003415">
    <property type="protein sequence ID" value="AFI88631.1"/>
    <property type="molecule type" value="Genomic_DNA"/>
</dbReference>
<dbReference type="EMBL" id="WABS01000029">
    <property type="protein sequence ID" value="MBI0555715.1"/>
    <property type="molecule type" value="Genomic_DNA"/>
</dbReference>
<gene>
    <name evidence="9" type="ordered locus">W5S_0505</name>
    <name evidence="10" type="ORF">F6Q06_14620</name>
</gene>
<evidence type="ECO:0000256" key="6">
    <source>
        <dbReference type="ARBA" id="ARBA00023136"/>
    </source>
</evidence>
<dbReference type="STRING" id="1905730.W5S_0505"/>
<dbReference type="SUPFAM" id="SSF90123">
    <property type="entry name" value="ABC transporter transmembrane region"/>
    <property type="match status" value="1"/>
</dbReference>
<feature type="transmembrane region" description="Helical" evidence="7">
    <location>
        <begin position="27"/>
        <end position="50"/>
    </location>
</feature>